<accession>A0A7R9HIM8</accession>
<reference evidence="2" key="1">
    <citation type="submission" date="2020-11" db="EMBL/GenBank/DDBJ databases">
        <authorList>
            <person name="Tran Van P."/>
        </authorList>
    </citation>
    <scope>NUCLEOTIDE SEQUENCE</scope>
</reference>
<sequence>MYMLTKAKQCLSTNYHHLPINLATNQYLKHFITNTTKSNQQHLNMRASQWKPPFGPVSLVLRVTCSSVPHKDTKVLRDSTCSSVPHKDTKVLCDTTCSSVPHKDTKVLRDSTCSSVPHKDTKVLRDSTCSSVPHKDTKVLCDTTCSSVPHKDTKVLRVTTCSSVPHKDTKVLCDTTCSSVPHKDTKVLRDTTCSSVTQVVKETVEYREKNNVVRNDFMQLLIQLKNQGKLDPEDEDPPNGTRRMSSGVAGRGVPSTDTKEGDIGT</sequence>
<gene>
    <name evidence="2" type="ORF">TMSB3V08_LOCUS783</name>
</gene>
<evidence type="ECO:0000256" key="1">
    <source>
        <dbReference type="SAM" id="MobiDB-lite"/>
    </source>
</evidence>
<feature type="region of interest" description="Disordered" evidence="1">
    <location>
        <begin position="228"/>
        <end position="265"/>
    </location>
</feature>
<name>A0A7R9HIM8_9NEOP</name>
<organism evidence="2">
    <name type="scientific">Timema monikensis</name>
    <dbReference type="NCBI Taxonomy" id="170555"/>
    <lineage>
        <taxon>Eukaryota</taxon>
        <taxon>Metazoa</taxon>
        <taxon>Ecdysozoa</taxon>
        <taxon>Arthropoda</taxon>
        <taxon>Hexapoda</taxon>
        <taxon>Insecta</taxon>
        <taxon>Pterygota</taxon>
        <taxon>Neoptera</taxon>
        <taxon>Polyneoptera</taxon>
        <taxon>Phasmatodea</taxon>
        <taxon>Timematodea</taxon>
        <taxon>Timematoidea</taxon>
        <taxon>Timematidae</taxon>
        <taxon>Timema</taxon>
    </lineage>
</organism>
<protein>
    <submittedName>
        <fullName evidence="2">Uncharacterized protein</fullName>
    </submittedName>
</protein>
<dbReference type="EMBL" id="OB792713">
    <property type="protein sequence ID" value="CAD7423808.1"/>
    <property type="molecule type" value="Genomic_DNA"/>
</dbReference>
<proteinExistence type="predicted"/>
<evidence type="ECO:0000313" key="2">
    <source>
        <dbReference type="EMBL" id="CAD7423808.1"/>
    </source>
</evidence>
<dbReference type="AlphaFoldDB" id="A0A7R9HIM8"/>